<dbReference type="GO" id="GO:0005759">
    <property type="term" value="C:mitochondrial matrix"/>
    <property type="evidence" value="ECO:0007669"/>
    <property type="project" value="UniProtKB-SubCell"/>
</dbReference>
<evidence type="ECO:0000256" key="15">
    <source>
        <dbReference type="ARBA" id="ARBA00051911"/>
    </source>
</evidence>
<evidence type="ECO:0000313" key="18">
    <source>
        <dbReference type="Proteomes" id="UP001085076"/>
    </source>
</evidence>
<dbReference type="EC" id="1.2.4.2" evidence="5"/>
<evidence type="ECO:0000256" key="11">
    <source>
        <dbReference type="ARBA" id="ARBA00023128"/>
    </source>
</evidence>
<name>A0A9D5CVM2_9LILI</name>
<evidence type="ECO:0000256" key="12">
    <source>
        <dbReference type="ARBA" id="ARBA00037426"/>
    </source>
</evidence>
<evidence type="ECO:0000313" key="17">
    <source>
        <dbReference type="EMBL" id="KAJ0979482.1"/>
    </source>
</evidence>
<keyword evidence="6" id="KW-0479">Metal-binding</keyword>
<evidence type="ECO:0000256" key="6">
    <source>
        <dbReference type="ARBA" id="ARBA00022723"/>
    </source>
</evidence>
<evidence type="ECO:0000256" key="9">
    <source>
        <dbReference type="ARBA" id="ARBA00023002"/>
    </source>
</evidence>
<dbReference type="AlphaFoldDB" id="A0A9D5CVM2"/>
<dbReference type="EMBL" id="JAGGNH010000003">
    <property type="protein sequence ID" value="KAJ0979482.1"/>
    <property type="molecule type" value="Genomic_DNA"/>
</dbReference>
<dbReference type="Gene3D" id="1.10.287.1150">
    <property type="entry name" value="TPP helical domain"/>
    <property type="match status" value="1"/>
</dbReference>
<gene>
    <name evidence="17" type="ORF">J5N97_014956</name>
</gene>
<evidence type="ECO:0000256" key="10">
    <source>
        <dbReference type="ARBA" id="ARBA00023052"/>
    </source>
</evidence>
<reference evidence="17" key="2">
    <citation type="journal article" date="2022" name="Hortic Res">
        <title>The genome of Dioscorea zingiberensis sheds light on the biosynthesis, origin and evolution of the medicinally important diosgenin saponins.</title>
        <authorList>
            <person name="Li Y."/>
            <person name="Tan C."/>
            <person name="Li Z."/>
            <person name="Guo J."/>
            <person name="Li S."/>
            <person name="Chen X."/>
            <person name="Wang C."/>
            <person name="Dai X."/>
            <person name="Yang H."/>
            <person name="Song W."/>
            <person name="Hou L."/>
            <person name="Xu J."/>
            <person name="Tong Z."/>
            <person name="Xu A."/>
            <person name="Yuan X."/>
            <person name="Wang W."/>
            <person name="Yang Q."/>
            <person name="Chen L."/>
            <person name="Sun Z."/>
            <person name="Wang K."/>
            <person name="Pan B."/>
            <person name="Chen J."/>
            <person name="Bao Y."/>
            <person name="Liu F."/>
            <person name="Qi X."/>
            <person name="Gang D.R."/>
            <person name="Wen J."/>
            <person name="Li J."/>
        </authorList>
    </citation>
    <scope>NUCLEOTIDE SEQUENCE</scope>
    <source>
        <strain evidence="17">Dzin_1.0</strain>
    </source>
</reference>
<keyword evidence="9" id="KW-0560">Oxidoreductase</keyword>
<evidence type="ECO:0000256" key="14">
    <source>
        <dbReference type="ARBA" id="ARBA00042984"/>
    </source>
</evidence>
<dbReference type="GO" id="GO:0046872">
    <property type="term" value="F:metal ion binding"/>
    <property type="evidence" value="ECO:0007669"/>
    <property type="project" value="UniProtKB-KW"/>
</dbReference>
<feature type="domain" description="2-oxoglutarate dehydrogenase E1 component N-terminal" evidence="16">
    <location>
        <begin position="51"/>
        <end position="83"/>
    </location>
</feature>
<dbReference type="GO" id="GO:0030976">
    <property type="term" value="F:thiamine pyrophosphate binding"/>
    <property type="evidence" value="ECO:0007669"/>
    <property type="project" value="InterPro"/>
</dbReference>
<evidence type="ECO:0000259" key="16">
    <source>
        <dbReference type="Pfam" id="PF16078"/>
    </source>
</evidence>
<comment type="function">
    <text evidence="12">The 2-oxoglutarate dehydrogenase complex catalyzes the overall conversion of 2-oxoglutarate to succinyl-CoA and CO(2). It contains multiple copies of three enzymatic components: 2-oxoglutarate dehydrogenase (E1), dihydrolipoamide succinyltransferase (E2) and lipoamide dehydrogenase (E3).</text>
</comment>
<protein>
    <recommendedName>
        <fullName evidence="13">2-oxoglutarate dehydrogenase, mitochondrial</fullName>
        <ecNumber evidence="5">1.2.4.2</ecNumber>
    </recommendedName>
    <alternativeName>
        <fullName evidence="14">2-oxoglutarate dehydrogenase complex component E1</fullName>
    </alternativeName>
</protein>
<accession>A0A9D5CVM2</accession>
<evidence type="ECO:0000256" key="8">
    <source>
        <dbReference type="ARBA" id="ARBA00022946"/>
    </source>
</evidence>
<reference evidence="17" key="1">
    <citation type="submission" date="2021-03" db="EMBL/GenBank/DDBJ databases">
        <authorList>
            <person name="Li Z."/>
            <person name="Yang C."/>
        </authorList>
    </citation>
    <scope>NUCLEOTIDE SEQUENCE</scope>
    <source>
        <strain evidence="17">Dzin_1.0</strain>
        <tissue evidence="17">Leaf</tissue>
    </source>
</reference>
<organism evidence="17 18">
    <name type="scientific">Dioscorea zingiberensis</name>
    <dbReference type="NCBI Taxonomy" id="325984"/>
    <lineage>
        <taxon>Eukaryota</taxon>
        <taxon>Viridiplantae</taxon>
        <taxon>Streptophyta</taxon>
        <taxon>Embryophyta</taxon>
        <taxon>Tracheophyta</taxon>
        <taxon>Spermatophyta</taxon>
        <taxon>Magnoliopsida</taxon>
        <taxon>Liliopsida</taxon>
        <taxon>Dioscoreales</taxon>
        <taxon>Dioscoreaceae</taxon>
        <taxon>Dioscorea</taxon>
    </lineage>
</organism>
<dbReference type="InterPro" id="IPR029061">
    <property type="entry name" value="THDP-binding"/>
</dbReference>
<keyword evidence="11" id="KW-0496">Mitochondrion</keyword>
<proteinExistence type="inferred from homology"/>
<evidence type="ECO:0000256" key="7">
    <source>
        <dbReference type="ARBA" id="ARBA00022842"/>
    </source>
</evidence>
<dbReference type="OrthoDB" id="413077at2759"/>
<evidence type="ECO:0000256" key="4">
    <source>
        <dbReference type="ARBA" id="ARBA00006936"/>
    </source>
</evidence>
<dbReference type="GO" id="GO:0006099">
    <property type="term" value="P:tricarboxylic acid cycle"/>
    <property type="evidence" value="ECO:0007669"/>
    <property type="project" value="TreeGrafter"/>
</dbReference>
<comment type="similarity">
    <text evidence="4">Belongs to the alpha-ketoglutarate dehydrogenase family.</text>
</comment>
<dbReference type="SUPFAM" id="SSF52518">
    <property type="entry name" value="Thiamin diphosphate-binding fold (THDP-binding)"/>
    <property type="match status" value="1"/>
</dbReference>
<evidence type="ECO:0000256" key="1">
    <source>
        <dbReference type="ARBA" id="ARBA00001946"/>
    </source>
</evidence>
<comment type="cofactor">
    <cofactor evidence="2">
        <name>thiamine diphosphate</name>
        <dbReference type="ChEBI" id="CHEBI:58937"/>
    </cofactor>
</comment>
<comment type="catalytic activity">
    <reaction evidence="15">
        <text>N(6)-[(R)-lipoyl]-L-lysyl-[protein] + 2-oxoglutarate + H(+) = N(6)-[(R)-S(8)-succinyldihydrolipoyl]-L-lysyl-[protein] + CO2</text>
        <dbReference type="Rhea" id="RHEA:12188"/>
        <dbReference type="Rhea" id="RHEA-COMP:10474"/>
        <dbReference type="Rhea" id="RHEA-COMP:20092"/>
        <dbReference type="ChEBI" id="CHEBI:15378"/>
        <dbReference type="ChEBI" id="CHEBI:16526"/>
        <dbReference type="ChEBI" id="CHEBI:16810"/>
        <dbReference type="ChEBI" id="CHEBI:83099"/>
        <dbReference type="ChEBI" id="CHEBI:83120"/>
        <dbReference type="EC" id="1.2.4.2"/>
    </reaction>
</comment>
<dbReference type="Gene3D" id="3.40.50.970">
    <property type="match status" value="1"/>
</dbReference>
<dbReference type="GO" id="GO:0045252">
    <property type="term" value="C:oxoglutarate dehydrogenase complex"/>
    <property type="evidence" value="ECO:0007669"/>
    <property type="project" value="TreeGrafter"/>
</dbReference>
<comment type="caution">
    <text evidence="17">The sequence shown here is derived from an EMBL/GenBank/DDBJ whole genome shotgun (WGS) entry which is preliminary data.</text>
</comment>
<evidence type="ECO:0000256" key="5">
    <source>
        <dbReference type="ARBA" id="ARBA00012280"/>
    </source>
</evidence>
<keyword evidence="18" id="KW-1185">Reference proteome</keyword>
<sequence>MMAWVRCSSSLRYLAREERARFVLTRPFHSTSLRLYSAPPSLPVPLSRLADSFLDGTSSVYLEGLQRAWEADPRSVDEPWDTFRCFAGDPSSSSSSPGISGQTIQESMQLLLLVHAYQVNGHLKAKLDPLGLEPREIPEDLDIRSYGFTEADLDREFFIGVWRMSGFLSENRPVQTLREILSRFERAYCGTIGYEYMHIPDGERCNWLREKIETVEPPEYGRERRQVILDRLIWSTRFENFLATKWTAVKRFGLEGAETMIPGMKEMLDRVAISGWRAL</sequence>
<keyword evidence="10" id="KW-0786">Thiamine pyrophosphate</keyword>
<evidence type="ECO:0000256" key="13">
    <source>
        <dbReference type="ARBA" id="ARBA00040267"/>
    </source>
</evidence>
<dbReference type="GO" id="GO:0004591">
    <property type="term" value="F:oxoglutarate dehydrogenase (succinyl-transferring) activity"/>
    <property type="evidence" value="ECO:0007669"/>
    <property type="project" value="UniProtKB-EC"/>
</dbReference>
<dbReference type="InterPro" id="IPR011603">
    <property type="entry name" value="2oxoglutarate_DH_E1"/>
</dbReference>
<comment type="subcellular location">
    <subcellularLocation>
        <location evidence="3">Mitochondrion matrix</location>
    </subcellularLocation>
</comment>
<dbReference type="PANTHER" id="PTHR23152">
    <property type="entry name" value="2-OXOGLUTARATE DEHYDROGENASE"/>
    <property type="match status" value="1"/>
</dbReference>
<dbReference type="FunFam" id="1.10.287.1150:FF:000002">
    <property type="entry name" value="2-oxoglutarate dehydrogenase E1 component"/>
    <property type="match status" value="1"/>
</dbReference>
<evidence type="ECO:0000256" key="3">
    <source>
        <dbReference type="ARBA" id="ARBA00004305"/>
    </source>
</evidence>
<keyword evidence="7" id="KW-0460">Magnesium</keyword>
<dbReference type="Pfam" id="PF16078">
    <property type="entry name" value="2-oxogl_dehyd_N"/>
    <property type="match status" value="1"/>
</dbReference>
<dbReference type="Proteomes" id="UP001085076">
    <property type="component" value="Miscellaneous, Linkage group lg03"/>
</dbReference>
<dbReference type="InterPro" id="IPR032106">
    <property type="entry name" value="2-oxogl_dehyd_N"/>
</dbReference>
<keyword evidence="8" id="KW-0809">Transit peptide</keyword>
<dbReference type="PANTHER" id="PTHR23152:SF4">
    <property type="entry name" value="2-OXOADIPATE DEHYDROGENASE COMPLEX COMPONENT E1"/>
    <property type="match status" value="1"/>
</dbReference>
<evidence type="ECO:0000256" key="2">
    <source>
        <dbReference type="ARBA" id="ARBA00001964"/>
    </source>
</evidence>
<comment type="cofactor">
    <cofactor evidence="1">
        <name>Mg(2+)</name>
        <dbReference type="ChEBI" id="CHEBI:18420"/>
    </cofactor>
</comment>